<name>A0AAE9ABH2_CAEBR</name>
<dbReference type="InterPro" id="IPR032817">
    <property type="entry name" value="Mon2_C"/>
</dbReference>
<gene>
    <name evidence="2" type="ORF">L3Y34_004296</name>
</gene>
<evidence type="ECO:0000313" key="3">
    <source>
        <dbReference type="Proteomes" id="UP000827892"/>
    </source>
</evidence>
<sequence>MHYLGNNVTNSDSRPNQTFTEVCNTGGQKSYRDYALTAIVPFSEYSLRIAIEFFTSTSQYPDVANSLIAINIIKFLGEPLYMKYTCISASTWKLAASSLILGNVAVTSLLQRCTQVMADFCKDWSAAGDLRLPRSRILEIISALQATPLPILLFCFVGF</sequence>
<accession>A0AAE9ABH2</accession>
<evidence type="ECO:0000259" key="1">
    <source>
        <dbReference type="Pfam" id="PF16206"/>
    </source>
</evidence>
<protein>
    <recommendedName>
        <fullName evidence="1">Mon2 C-terminal domain-containing protein</fullName>
    </recommendedName>
</protein>
<proteinExistence type="predicted"/>
<dbReference type="Pfam" id="PF16206">
    <property type="entry name" value="Mon2_C"/>
    <property type="match status" value="1"/>
</dbReference>
<reference evidence="2 3" key="1">
    <citation type="submission" date="2022-05" db="EMBL/GenBank/DDBJ databases">
        <title>Chromosome-level reference genomes for two strains of Caenorhabditis briggsae: an improved platform for comparative genomics.</title>
        <authorList>
            <person name="Stevens L."/>
            <person name="Andersen E.C."/>
        </authorList>
    </citation>
    <scope>NUCLEOTIDE SEQUENCE [LARGE SCALE GENOMIC DNA]</scope>
    <source>
        <strain evidence="2">QX1410_ONT</strain>
        <tissue evidence="2">Whole-organism</tissue>
    </source>
</reference>
<dbReference type="AlphaFoldDB" id="A0AAE9ABH2"/>
<dbReference type="EMBL" id="CP090894">
    <property type="protein sequence ID" value="ULT95465.1"/>
    <property type="molecule type" value="Genomic_DNA"/>
</dbReference>
<dbReference type="Proteomes" id="UP000827892">
    <property type="component" value="Chromosome IV"/>
</dbReference>
<evidence type="ECO:0000313" key="2">
    <source>
        <dbReference type="EMBL" id="ULT95465.1"/>
    </source>
</evidence>
<organism evidence="2 3">
    <name type="scientific">Caenorhabditis briggsae</name>
    <dbReference type="NCBI Taxonomy" id="6238"/>
    <lineage>
        <taxon>Eukaryota</taxon>
        <taxon>Metazoa</taxon>
        <taxon>Ecdysozoa</taxon>
        <taxon>Nematoda</taxon>
        <taxon>Chromadorea</taxon>
        <taxon>Rhabditida</taxon>
        <taxon>Rhabditina</taxon>
        <taxon>Rhabditomorpha</taxon>
        <taxon>Rhabditoidea</taxon>
        <taxon>Rhabditidae</taxon>
        <taxon>Peloderinae</taxon>
        <taxon>Caenorhabditis</taxon>
    </lineage>
</organism>
<feature type="domain" description="Mon2 C-terminal" evidence="1">
    <location>
        <begin position="38"/>
        <end position="100"/>
    </location>
</feature>